<accession>A0A7J9F7U3</accession>
<comment type="caution">
    <text evidence="1">The sequence shown here is derived from an EMBL/GenBank/DDBJ whole genome shotgun (WGS) entry which is preliminary data.</text>
</comment>
<dbReference type="AlphaFoldDB" id="A0A7J9F7U3"/>
<dbReference type="SUPFAM" id="SSF52490">
    <property type="entry name" value="Tubulin nucleotide-binding domain-like"/>
    <property type="match status" value="1"/>
</dbReference>
<dbReference type="Proteomes" id="UP000593568">
    <property type="component" value="Unassembled WGS sequence"/>
</dbReference>
<reference evidence="1 2" key="1">
    <citation type="journal article" date="2019" name="Genome Biol. Evol.">
        <title>Insights into the evolution of the New World diploid cottons (Gossypium, subgenus Houzingenia) based on genome sequencing.</title>
        <authorList>
            <person name="Grover C.E."/>
            <person name="Arick M.A. 2nd"/>
            <person name="Thrash A."/>
            <person name="Conover J.L."/>
            <person name="Sanders W.S."/>
            <person name="Peterson D.G."/>
            <person name="Frelichowski J.E."/>
            <person name="Scheffler J.A."/>
            <person name="Scheffler B.E."/>
            <person name="Wendel J.F."/>
        </authorList>
    </citation>
    <scope>NUCLEOTIDE SEQUENCE [LARGE SCALE GENOMIC DNA]</scope>
    <source>
        <strain evidence="1">8</strain>
        <tissue evidence="1">Leaf</tissue>
    </source>
</reference>
<protein>
    <submittedName>
        <fullName evidence="1">Uncharacterized protein</fullName>
    </submittedName>
</protein>
<sequence length="242" mass="27640">MSSTPTRRKPFQMKSEDEIFVQTFDYGAWRIISKGPLEIPNEEERWDENDNQGSIQFQSYVHTPLCYELLETIDFWKLLGIFLISKGGDLVIKIMVLYSTPLDLYNGGYHMSFTEGYNRVPPSYHKSKFINVHYSDCVGKYIPHVILIDFDPGGSLDNFLLGQYNATNKWATGHYPEAAKSIDLVLDVVHGEVTMIVASLSMADAEAFFNESYDSYFVPLEMTYFPHLTGDISTMTSLMFQA</sequence>
<name>A0A7J9F7U3_9ROSI</name>
<evidence type="ECO:0000313" key="2">
    <source>
        <dbReference type="Proteomes" id="UP000593568"/>
    </source>
</evidence>
<dbReference type="InterPro" id="IPR036525">
    <property type="entry name" value="Tubulin/FtsZ_GTPase_sf"/>
</dbReference>
<dbReference type="EMBL" id="JABEZW010000012">
    <property type="protein sequence ID" value="MBA0781014.1"/>
    <property type="molecule type" value="Genomic_DNA"/>
</dbReference>
<gene>
    <name evidence="1" type="ORF">Gotri_001976</name>
</gene>
<proteinExistence type="predicted"/>
<organism evidence="1 2">
    <name type="scientific">Gossypium trilobum</name>
    <dbReference type="NCBI Taxonomy" id="34281"/>
    <lineage>
        <taxon>Eukaryota</taxon>
        <taxon>Viridiplantae</taxon>
        <taxon>Streptophyta</taxon>
        <taxon>Embryophyta</taxon>
        <taxon>Tracheophyta</taxon>
        <taxon>Spermatophyta</taxon>
        <taxon>Magnoliopsida</taxon>
        <taxon>eudicotyledons</taxon>
        <taxon>Gunneridae</taxon>
        <taxon>Pentapetalae</taxon>
        <taxon>rosids</taxon>
        <taxon>malvids</taxon>
        <taxon>Malvales</taxon>
        <taxon>Malvaceae</taxon>
        <taxon>Malvoideae</taxon>
        <taxon>Gossypium</taxon>
    </lineage>
</organism>
<dbReference type="Gene3D" id="3.40.50.1440">
    <property type="entry name" value="Tubulin/FtsZ, GTPase domain"/>
    <property type="match status" value="1"/>
</dbReference>
<keyword evidence="2" id="KW-1185">Reference proteome</keyword>
<evidence type="ECO:0000313" key="1">
    <source>
        <dbReference type="EMBL" id="MBA0781014.1"/>
    </source>
</evidence>